<gene>
    <name evidence="10" type="ORF">QTN89_05525</name>
</gene>
<keyword evidence="4 7" id="KW-0812">Transmembrane</keyword>
<dbReference type="Pfam" id="PF04239">
    <property type="entry name" value="DUF421"/>
    <property type="match status" value="1"/>
</dbReference>
<proteinExistence type="inferred from homology"/>
<reference evidence="10 11" key="1">
    <citation type="submission" date="2023-06" db="EMBL/GenBank/DDBJ databases">
        <title>Roseiconus lacunae JC819 isolated from Gulf of Mannar region, Tamil Nadu.</title>
        <authorList>
            <person name="Pk S."/>
            <person name="Ch S."/>
            <person name="Ch V.R."/>
        </authorList>
    </citation>
    <scope>NUCLEOTIDE SEQUENCE [LARGE SCALE GENOMIC DNA]</scope>
    <source>
        <strain evidence="10 11">JC819</strain>
    </source>
</reference>
<keyword evidence="11" id="KW-1185">Reference proteome</keyword>
<evidence type="ECO:0000256" key="6">
    <source>
        <dbReference type="ARBA" id="ARBA00023136"/>
    </source>
</evidence>
<dbReference type="RefSeq" id="WP_289162493.1">
    <property type="nucleotide sequence ID" value="NZ_JASZZN010000003.1"/>
</dbReference>
<protein>
    <submittedName>
        <fullName evidence="10">DUF421 domain-containing protein</fullName>
    </submittedName>
</protein>
<accession>A0ABT7PEG3</accession>
<evidence type="ECO:0000256" key="5">
    <source>
        <dbReference type="ARBA" id="ARBA00022989"/>
    </source>
</evidence>
<dbReference type="InterPro" id="IPR007353">
    <property type="entry name" value="DUF421"/>
</dbReference>
<evidence type="ECO:0000259" key="9">
    <source>
        <dbReference type="Pfam" id="PF20730"/>
    </source>
</evidence>
<evidence type="ECO:0000313" key="11">
    <source>
        <dbReference type="Proteomes" id="UP001239462"/>
    </source>
</evidence>
<dbReference type="PANTHER" id="PTHR34582:SF6">
    <property type="entry name" value="UPF0702 TRANSMEMBRANE PROTEIN YCAP"/>
    <property type="match status" value="1"/>
</dbReference>
<dbReference type="InterPro" id="IPR023090">
    <property type="entry name" value="UPF0702_alpha/beta_dom_sf"/>
</dbReference>
<keyword evidence="3" id="KW-1003">Cell membrane</keyword>
<sequence length="185" mass="20548">MPESIDTWFNTWSRIESVAISAVFFYVLVIVVVRVSGKRLTSQMNNFDWIVTIAIGSLVGSGILLKDVSVADSTAAILILAALQWITTFAVRRSNAFRKVIKPRPTLLTHKGEFIEENLSKERISEAEIRAKLRQQGFTSVEDANWVILETDGSLTVIPREAVSLNEADLMSDVAAPARLGRDQE</sequence>
<dbReference type="InterPro" id="IPR048454">
    <property type="entry name" value="YetF_N"/>
</dbReference>
<comment type="caution">
    <text evidence="10">The sequence shown here is derived from an EMBL/GenBank/DDBJ whole genome shotgun (WGS) entry which is preliminary data.</text>
</comment>
<dbReference type="Pfam" id="PF20730">
    <property type="entry name" value="YetF_N"/>
    <property type="match status" value="1"/>
</dbReference>
<evidence type="ECO:0000256" key="3">
    <source>
        <dbReference type="ARBA" id="ARBA00022475"/>
    </source>
</evidence>
<feature type="transmembrane region" description="Helical" evidence="7">
    <location>
        <begin position="12"/>
        <end position="35"/>
    </location>
</feature>
<name>A0ABT7PEG3_9BACT</name>
<keyword evidence="5 7" id="KW-1133">Transmembrane helix</keyword>
<evidence type="ECO:0000313" key="10">
    <source>
        <dbReference type="EMBL" id="MDM4014882.1"/>
    </source>
</evidence>
<evidence type="ECO:0000259" key="8">
    <source>
        <dbReference type="Pfam" id="PF04239"/>
    </source>
</evidence>
<dbReference type="Gene3D" id="3.30.240.20">
    <property type="entry name" value="bsu07140 like domains"/>
    <property type="match status" value="1"/>
</dbReference>
<organism evidence="10 11">
    <name type="scientific">Roseiconus lacunae</name>
    <dbReference type="NCBI Taxonomy" id="2605694"/>
    <lineage>
        <taxon>Bacteria</taxon>
        <taxon>Pseudomonadati</taxon>
        <taxon>Planctomycetota</taxon>
        <taxon>Planctomycetia</taxon>
        <taxon>Pirellulales</taxon>
        <taxon>Pirellulaceae</taxon>
        <taxon>Roseiconus</taxon>
    </lineage>
</organism>
<comment type="similarity">
    <text evidence="2">Belongs to the UPF0702 family.</text>
</comment>
<evidence type="ECO:0000256" key="4">
    <source>
        <dbReference type="ARBA" id="ARBA00022692"/>
    </source>
</evidence>
<feature type="transmembrane region" description="Helical" evidence="7">
    <location>
        <begin position="71"/>
        <end position="91"/>
    </location>
</feature>
<comment type="subcellular location">
    <subcellularLocation>
        <location evidence="1">Cell membrane</location>
        <topology evidence="1">Multi-pass membrane protein</topology>
    </subcellularLocation>
</comment>
<dbReference type="PANTHER" id="PTHR34582">
    <property type="entry name" value="UPF0702 TRANSMEMBRANE PROTEIN YCAP"/>
    <property type="match status" value="1"/>
</dbReference>
<evidence type="ECO:0000256" key="2">
    <source>
        <dbReference type="ARBA" id="ARBA00006448"/>
    </source>
</evidence>
<evidence type="ECO:0000256" key="7">
    <source>
        <dbReference type="SAM" id="Phobius"/>
    </source>
</evidence>
<dbReference type="Proteomes" id="UP001239462">
    <property type="component" value="Unassembled WGS sequence"/>
</dbReference>
<feature type="domain" description="YetF C-terminal" evidence="8">
    <location>
        <begin position="93"/>
        <end position="162"/>
    </location>
</feature>
<dbReference type="EMBL" id="JASZZN010000003">
    <property type="protein sequence ID" value="MDM4014882.1"/>
    <property type="molecule type" value="Genomic_DNA"/>
</dbReference>
<feature type="transmembrane region" description="Helical" evidence="7">
    <location>
        <begin position="47"/>
        <end position="65"/>
    </location>
</feature>
<keyword evidence="6 7" id="KW-0472">Membrane</keyword>
<feature type="domain" description="YetF-like N-terminal transmembrane" evidence="9">
    <location>
        <begin position="27"/>
        <end position="87"/>
    </location>
</feature>
<evidence type="ECO:0000256" key="1">
    <source>
        <dbReference type="ARBA" id="ARBA00004651"/>
    </source>
</evidence>